<reference evidence="8" key="1">
    <citation type="journal article" date="2019" name="Int. J. Syst. Evol. Microbiol.">
        <title>The Global Catalogue of Microorganisms (GCM) 10K type strain sequencing project: providing services to taxonomists for standard genome sequencing and annotation.</title>
        <authorList>
            <consortium name="The Broad Institute Genomics Platform"/>
            <consortium name="The Broad Institute Genome Sequencing Center for Infectious Disease"/>
            <person name="Wu L."/>
            <person name="Ma J."/>
        </authorList>
    </citation>
    <scope>NUCLEOTIDE SEQUENCE [LARGE SCALE GENOMIC DNA]</scope>
    <source>
        <strain evidence="8">CGMCC 1.12479</strain>
    </source>
</reference>
<dbReference type="EMBL" id="BMFD01000003">
    <property type="protein sequence ID" value="GGC34502.1"/>
    <property type="molecule type" value="Genomic_DNA"/>
</dbReference>
<evidence type="ECO:0000313" key="7">
    <source>
        <dbReference type="EMBL" id="GGC34502.1"/>
    </source>
</evidence>
<evidence type="ECO:0000259" key="6">
    <source>
        <dbReference type="Pfam" id="PF09459"/>
    </source>
</evidence>
<name>A0ABQ1M4A8_9BACT</name>
<feature type="domain" description="Cytochrome c-552/DMSO reductase-like haem-binding" evidence="6">
    <location>
        <begin position="40"/>
        <end position="183"/>
    </location>
</feature>
<evidence type="ECO:0000256" key="4">
    <source>
        <dbReference type="ARBA" id="ARBA00022982"/>
    </source>
</evidence>
<dbReference type="Pfam" id="PF09459">
    <property type="entry name" value="EB_dh"/>
    <property type="match status" value="1"/>
</dbReference>
<dbReference type="InterPro" id="IPR019020">
    <property type="entry name" value="Cyt-c552/DMSO_Rdtase_haem-bd"/>
</dbReference>
<accession>A0ABQ1M4A8</accession>
<gene>
    <name evidence="7" type="ORF">GCM10010993_11800</name>
</gene>
<evidence type="ECO:0000256" key="2">
    <source>
        <dbReference type="ARBA" id="ARBA00022617"/>
    </source>
</evidence>
<organism evidence="7 8">
    <name type="scientific">Belliella aquatica</name>
    <dbReference type="NCBI Taxonomy" id="1323734"/>
    <lineage>
        <taxon>Bacteria</taxon>
        <taxon>Pseudomonadati</taxon>
        <taxon>Bacteroidota</taxon>
        <taxon>Cytophagia</taxon>
        <taxon>Cytophagales</taxon>
        <taxon>Cyclobacteriaceae</taxon>
        <taxon>Belliella</taxon>
    </lineage>
</organism>
<evidence type="ECO:0000256" key="1">
    <source>
        <dbReference type="ARBA" id="ARBA00022448"/>
    </source>
</evidence>
<dbReference type="RefSeq" id="WP_188440675.1">
    <property type="nucleotide sequence ID" value="NZ_BMFD01000003.1"/>
</dbReference>
<evidence type="ECO:0000256" key="5">
    <source>
        <dbReference type="ARBA" id="ARBA00023004"/>
    </source>
</evidence>
<evidence type="ECO:0000256" key="3">
    <source>
        <dbReference type="ARBA" id="ARBA00022723"/>
    </source>
</evidence>
<proteinExistence type="predicted"/>
<keyword evidence="8" id="KW-1185">Reference proteome</keyword>
<evidence type="ECO:0000313" key="8">
    <source>
        <dbReference type="Proteomes" id="UP000635885"/>
    </source>
</evidence>
<protein>
    <recommendedName>
        <fullName evidence="6">Cytochrome c-552/DMSO reductase-like haem-binding domain-containing protein</fullName>
    </recommendedName>
</protein>
<keyword evidence="1" id="KW-0813">Transport</keyword>
<keyword evidence="2" id="KW-0349">Heme</keyword>
<sequence length="505" mass="56334">MKYQKLISNKYSVLLLSIFFIGSIIASCTHDDRIFEPAPVTPGETQVKLQVAYDATDVAFRFTWKTQKKLYPTGLPNTGKNYPMQFHDMLMHNGTKFDRLPSGERMEEDRISVMLNKTQAGIQGFAEAGCAIICHTNMDSHHLLTNDVLDHWHWRGARSGPMGYAEDVAINNTERIRDNLGTLPTKFLRSGGDRLRENQEALAGTGHPVLVDGLPRFVFNKGKNMPSNFTIPSFFLVGDNNAILINPQGEIPTVKNVDRNTSLLVVYQDKTFDTRDKMNSLDLGYLVYVALGSVDHLPAHLRDVASTDFNTWRSYWAAESNITTSAAALTKLNEIHAEWNSSNKKAMVTRSVGFIYPSDQHDVKSERSFNPNTNEWTVTLFRKLRTDSNRDEDLSELRTGAIYGVSFAMHDSGAGSETHDISLPYKMSNANSADIQAVSVSNIQSVDWNSLPALETNWVKQALMPKYTSDWLKSAAHPGASSLESVTCATCHTDDKSLLNSLVLD</sequence>
<dbReference type="Gene3D" id="2.60.40.1190">
    <property type="match status" value="1"/>
</dbReference>
<keyword evidence="4" id="KW-0249">Electron transport</keyword>
<dbReference type="PROSITE" id="PS51257">
    <property type="entry name" value="PROKAR_LIPOPROTEIN"/>
    <property type="match status" value="1"/>
</dbReference>
<dbReference type="Proteomes" id="UP000635885">
    <property type="component" value="Unassembled WGS sequence"/>
</dbReference>
<comment type="caution">
    <text evidence="7">The sequence shown here is derived from an EMBL/GenBank/DDBJ whole genome shotgun (WGS) entry which is preliminary data.</text>
</comment>
<keyword evidence="3" id="KW-0479">Metal-binding</keyword>
<keyword evidence="5" id="KW-0408">Iron</keyword>